<reference evidence="1 2" key="1">
    <citation type="submission" date="2019-06" db="EMBL/GenBank/DDBJ databases">
        <title>Whole genome shotgun sequence of Zoogloea ramigera NBRC 15342.</title>
        <authorList>
            <person name="Hosoyama A."/>
            <person name="Uohara A."/>
            <person name="Ohji S."/>
            <person name="Ichikawa N."/>
        </authorList>
    </citation>
    <scope>NUCLEOTIDE SEQUENCE [LARGE SCALE GENOMIC DNA]</scope>
    <source>
        <strain evidence="1 2">NBRC 15342</strain>
    </source>
</reference>
<dbReference type="Pfam" id="PF06821">
    <property type="entry name" value="Ser_hydrolase"/>
    <property type="match status" value="1"/>
</dbReference>
<dbReference type="Gene3D" id="3.40.50.1820">
    <property type="entry name" value="alpha/beta hydrolase"/>
    <property type="match status" value="1"/>
</dbReference>
<dbReference type="OrthoDB" id="9804993at2"/>
<keyword evidence="2" id="KW-1185">Reference proteome</keyword>
<dbReference type="RefSeq" id="WP_141348744.1">
    <property type="nucleotide sequence ID" value="NZ_BJNV01000002.1"/>
</dbReference>
<gene>
    <name evidence="1" type="ORF">ZRA01_00520</name>
</gene>
<dbReference type="InterPro" id="IPR029058">
    <property type="entry name" value="AB_hydrolase_fold"/>
</dbReference>
<accession>A0A4Y4CQ63</accession>
<dbReference type="EMBL" id="BJNV01000002">
    <property type="protein sequence ID" value="GEC93979.1"/>
    <property type="molecule type" value="Genomic_DNA"/>
</dbReference>
<protein>
    <recommendedName>
        <fullName evidence="3">Alpha/beta hydrolase</fullName>
    </recommendedName>
</protein>
<organism evidence="1 2">
    <name type="scientific">Zoogloea ramigera</name>
    <dbReference type="NCBI Taxonomy" id="350"/>
    <lineage>
        <taxon>Bacteria</taxon>
        <taxon>Pseudomonadati</taxon>
        <taxon>Pseudomonadota</taxon>
        <taxon>Betaproteobacteria</taxon>
        <taxon>Rhodocyclales</taxon>
        <taxon>Zoogloeaceae</taxon>
        <taxon>Zoogloea</taxon>
    </lineage>
</organism>
<proteinExistence type="predicted"/>
<sequence>MQHTTLIIPGFHGSGPTHWQSWFEARLPDARRVIGIDWEAPVLARWAGAVRDAIDRAPGPVWVVAHSFGCLASVVAAADRPERVAGLMLVAPADPERFSLAGLRDSNAHPEQESLARWIPRTPLGAPSIVVASTNDPWVRLSSAAYWADCWGSRLDQIGPAGHINTDSGHGPWPDGLERLQALQAASDNLPLGPLDEAPHNRRGRHGALARLRHGTRNDGRLFDPRGS</sequence>
<dbReference type="Proteomes" id="UP000318422">
    <property type="component" value="Unassembled WGS sequence"/>
</dbReference>
<dbReference type="InterPro" id="IPR010662">
    <property type="entry name" value="RBBP9/YdeN"/>
</dbReference>
<evidence type="ECO:0000313" key="1">
    <source>
        <dbReference type="EMBL" id="GEC93979.1"/>
    </source>
</evidence>
<name>A0A4Y4CQ63_ZOORA</name>
<evidence type="ECO:0008006" key="3">
    <source>
        <dbReference type="Google" id="ProtNLM"/>
    </source>
</evidence>
<dbReference type="SUPFAM" id="SSF53474">
    <property type="entry name" value="alpha/beta-Hydrolases"/>
    <property type="match status" value="1"/>
</dbReference>
<comment type="caution">
    <text evidence="1">The sequence shown here is derived from an EMBL/GenBank/DDBJ whole genome shotgun (WGS) entry which is preliminary data.</text>
</comment>
<dbReference type="AlphaFoldDB" id="A0A4Y4CQ63"/>
<dbReference type="GO" id="GO:0016787">
    <property type="term" value="F:hydrolase activity"/>
    <property type="evidence" value="ECO:0007669"/>
    <property type="project" value="InterPro"/>
</dbReference>
<evidence type="ECO:0000313" key="2">
    <source>
        <dbReference type="Proteomes" id="UP000318422"/>
    </source>
</evidence>